<feature type="repeat" description="ANK" evidence="3">
    <location>
        <begin position="276"/>
        <end position="308"/>
    </location>
</feature>
<keyword evidence="2 3" id="KW-0040">ANK repeat</keyword>
<feature type="repeat" description="ANK" evidence="3">
    <location>
        <begin position="119"/>
        <end position="143"/>
    </location>
</feature>
<name>A0A7S3KXT8_9STRA</name>
<dbReference type="PRINTS" id="PR01415">
    <property type="entry name" value="ANKYRIN"/>
</dbReference>
<keyword evidence="1" id="KW-0677">Repeat</keyword>
<accession>A0A7S3KXT8</accession>
<dbReference type="InterPro" id="IPR002110">
    <property type="entry name" value="Ankyrin_rpt"/>
</dbReference>
<gene>
    <name evidence="4" type="ORF">ACOF00016_LOCUS1093</name>
</gene>
<feature type="repeat" description="ANK" evidence="3">
    <location>
        <begin position="1"/>
        <end position="32"/>
    </location>
</feature>
<dbReference type="InterPro" id="IPR036770">
    <property type="entry name" value="Ankyrin_rpt-contain_sf"/>
</dbReference>
<dbReference type="Gene3D" id="1.25.40.20">
    <property type="entry name" value="Ankyrin repeat-containing domain"/>
    <property type="match status" value="3"/>
</dbReference>
<dbReference type="SUPFAM" id="SSF48403">
    <property type="entry name" value="Ankyrin repeat"/>
    <property type="match status" value="1"/>
</dbReference>
<dbReference type="EMBL" id="HBIM01001259">
    <property type="protein sequence ID" value="CAE0402842.1"/>
    <property type="molecule type" value="Transcribed_RNA"/>
</dbReference>
<sequence>MTILHEACQRGDLDFVRNFLSRPDADVNARDAEEGLTPLLAATEHLPMVQFLCQQGANVMPTDNFGRTFLHIATYRGHAPVIEWLLEGYKQQQHPGDDSSSSHNKSCRGNPWAECIDQANETALHYAAYRGNLQIAHYLIELGQVDILARNRLGKTALTLARQAEELPLVSYLNSLILLSNACKCQENDLLKRLLQAGVFAKFRFGRNGDQLIHGVCQDGNLEGARILHKYGDKVDWDIPSGSGKTPLHYAARMGRDQVVRWLCEQGVAVDRPCPVGSSAFVISVLVGHVDVAKVLLQFGADVNYRDSSGVTPIHQFSWLVRKDAYLWSVFCWTMERPCNGIVEDGYPFIQRVVLDI</sequence>
<proteinExistence type="predicted"/>
<reference evidence="4" key="1">
    <citation type="submission" date="2021-01" db="EMBL/GenBank/DDBJ databases">
        <authorList>
            <person name="Corre E."/>
            <person name="Pelletier E."/>
            <person name="Niang G."/>
            <person name="Scheremetjew M."/>
            <person name="Finn R."/>
            <person name="Kale V."/>
            <person name="Holt S."/>
            <person name="Cochrane G."/>
            <person name="Meng A."/>
            <person name="Brown T."/>
            <person name="Cohen L."/>
        </authorList>
    </citation>
    <scope>NUCLEOTIDE SEQUENCE</scope>
    <source>
        <strain evidence="4">CCMP127</strain>
    </source>
</reference>
<evidence type="ECO:0000256" key="3">
    <source>
        <dbReference type="PROSITE-ProRule" id="PRU00023"/>
    </source>
</evidence>
<feature type="repeat" description="ANK" evidence="3">
    <location>
        <begin position="65"/>
        <end position="87"/>
    </location>
</feature>
<dbReference type="Pfam" id="PF13637">
    <property type="entry name" value="Ank_4"/>
    <property type="match status" value="1"/>
</dbReference>
<evidence type="ECO:0000256" key="1">
    <source>
        <dbReference type="ARBA" id="ARBA00022737"/>
    </source>
</evidence>
<protein>
    <submittedName>
        <fullName evidence="4">Uncharacterized protein</fullName>
    </submittedName>
</protein>
<feature type="repeat" description="ANK" evidence="3">
    <location>
        <begin position="243"/>
        <end position="271"/>
    </location>
</feature>
<organism evidence="4">
    <name type="scientific">Amphora coffeiformis</name>
    <dbReference type="NCBI Taxonomy" id="265554"/>
    <lineage>
        <taxon>Eukaryota</taxon>
        <taxon>Sar</taxon>
        <taxon>Stramenopiles</taxon>
        <taxon>Ochrophyta</taxon>
        <taxon>Bacillariophyta</taxon>
        <taxon>Bacillariophyceae</taxon>
        <taxon>Bacillariophycidae</taxon>
        <taxon>Thalassiophysales</taxon>
        <taxon>Catenulaceae</taxon>
        <taxon>Amphora</taxon>
    </lineage>
</organism>
<dbReference type="Pfam" id="PF12796">
    <property type="entry name" value="Ank_2"/>
    <property type="match status" value="3"/>
</dbReference>
<dbReference type="PANTHER" id="PTHR24198:SF165">
    <property type="entry name" value="ANKYRIN REPEAT-CONTAINING PROTEIN-RELATED"/>
    <property type="match status" value="1"/>
</dbReference>
<dbReference type="PROSITE" id="PS50297">
    <property type="entry name" value="ANK_REP_REGION"/>
    <property type="match status" value="5"/>
</dbReference>
<evidence type="ECO:0000313" key="4">
    <source>
        <dbReference type="EMBL" id="CAE0402842.1"/>
    </source>
</evidence>
<dbReference type="PROSITE" id="PS50088">
    <property type="entry name" value="ANK_REPEAT"/>
    <property type="match status" value="5"/>
</dbReference>
<dbReference type="PANTHER" id="PTHR24198">
    <property type="entry name" value="ANKYRIN REPEAT AND PROTEIN KINASE DOMAIN-CONTAINING PROTEIN"/>
    <property type="match status" value="1"/>
</dbReference>
<evidence type="ECO:0000256" key="2">
    <source>
        <dbReference type="ARBA" id="ARBA00023043"/>
    </source>
</evidence>
<dbReference type="SMART" id="SM00248">
    <property type="entry name" value="ANK"/>
    <property type="match status" value="7"/>
</dbReference>
<dbReference type="AlphaFoldDB" id="A0A7S3KXT8"/>